<evidence type="ECO:0000313" key="2">
    <source>
        <dbReference type="EMBL" id="QJA69257.1"/>
    </source>
</evidence>
<evidence type="ECO:0000313" key="3">
    <source>
        <dbReference type="EMBL" id="QJA97824.1"/>
    </source>
</evidence>
<dbReference type="EMBL" id="MT141690">
    <property type="protein sequence ID" value="QJA69257.1"/>
    <property type="molecule type" value="Genomic_DNA"/>
</dbReference>
<evidence type="ECO:0008006" key="4">
    <source>
        <dbReference type="Google" id="ProtNLM"/>
    </source>
</evidence>
<dbReference type="GO" id="GO:0003676">
    <property type="term" value="F:nucleic acid binding"/>
    <property type="evidence" value="ECO:0007669"/>
    <property type="project" value="InterPro"/>
</dbReference>
<protein>
    <recommendedName>
        <fullName evidence="4">VRR-NUC domain-containing protein</fullName>
    </recommendedName>
</protein>
<proteinExistence type="predicted"/>
<feature type="region of interest" description="Disordered" evidence="1">
    <location>
        <begin position="15"/>
        <end position="46"/>
    </location>
</feature>
<dbReference type="Gene3D" id="3.40.1350.10">
    <property type="match status" value="1"/>
</dbReference>
<name>A0A6M3JK99_9ZZZZ</name>
<dbReference type="AlphaFoldDB" id="A0A6M3JK99"/>
<accession>A0A6M3JK99</accession>
<sequence length="160" mass="18625">MTRWSEEEYQKFKLRQEQLAPSPRDMAYHDLAGADEADESSESNLQRKAEAWLKERGYPYIHDRSRGKNRPGMILDLHIYLPKGRHVVIELKAKGEKLTTEQKETYQKIMFLGHEIYECKSWKRFLQIVCGEKNDSGKSNQAQAALKPEKGSWVKGGLVW</sequence>
<organism evidence="2">
    <name type="scientific">viral metagenome</name>
    <dbReference type="NCBI Taxonomy" id="1070528"/>
    <lineage>
        <taxon>unclassified sequences</taxon>
        <taxon>metagenomes</taxon>
        <taxon>organismal metagenomes</taxon>
    </lineage>
</organism>
<dbReference type="InterPro" id="IPR011856">
    <property type="entry name" value="tRNA_endonuc-like_dom_sf"/>
</dbReference>
<evidence type="ECO:0000256" key="1">
    <source>
        <dbReference type="SAM" id="MobiDB-lite"/>
    </source>
</evidence>
<dbReference type="EMBL" id="MT143528">
    <property type="protein sequence ID" value="QJA97824.1"/>
    <property type="molecule type" value="Genomic_DNA"/>
</dbReference>
<reference evidence="2" key="1">
    <citation type="submission" date="2020-03" db="EMBL/GenBank/DDBJ databases">
        <title>The deep terrestrial virosphere.</title>
        <authorList>
            <person name="Holmfeldt K."/>
            <person name="Nilsson E."/>
            <person name="Simone D."/>
            <person name="Lopez-Fernandez M."/>
            <person name="Wu X."/>
            <person name="de Brujin I."/>
            <person name="Lundin D."/>
            <person name="Andersson A."/>
            <person name="Bertilsson S."/>
            <person name="Dopson M."/>
        </authorList>
    </citation>
    <scope>NUCLEOTIDE SEQUENCE</scope>
    <source>
        <strain evidence="2">MM415A04849</strain>
        <strain evidence="3">MM415B05919</strain>
    </source>
</reference>
<gene>
    <name evidence="2" type="ORF">MM415A04849_0007</name>
    <name evidence="3" type="ORF">MM415B05919_0006</name>
</gene>